<name>A0A9N9S7Q4_PHACE</name>
<dbReference type="InterPro" id="IPR057251">
    <property type="entry name" value="FP_C"/>
</dbReference>
<dbReference type="Gene3D" id="3.30.40.10">
    <property type="entry name" value="Zinc/RING finger domain, C3HC4 (zinc finger)"/>
    <property type="match status" value="1"/>
</dbReference>
<evidence type="ECO:0000256" key="4">
    <source>
        <dbReference type="PROSITE-ProRule" id="PRU00146"/>
    </source>
</evidence>
<keyword evidence="8" id="KW-1185">Reference proteome</keyword>
<dbReference type="GO" id="GO:0008270">
    <property type="term" value="F:zinc ion binding"/>
    <property type="evidence" value="ECO:0007669"/>
    <property type="project" value="UniProtKB-KW"/>
</dbReference>
<evidence type="ECO:0000313" key="8">
    <source>
        <dbReference type="Proteomes" id="UP001153737"/>
    </source>
</evidence>
<dbReference type="PANTHER" id="PTHR11505">
    <property type="entry name" value="L1 TRANSPOSABLE ELEMENT-RELATED"/>
    <property type="match status" value="1"/>
</dbReference>
<feature type="coiled-coil region" evidence="5">
    <location>
        <begin position="131"/>
        <end position="158"/>
    </location>
</feature>
<dbReference type="InterPro" id="IPR019786">
    <property type="entry name" value="Zinc_finger_PHD-type_CS"/>
</dbReference>
<gene>
    <name evidence="7" type="ORF">PHAECO_LOCUS615</name>
</gene>
<dbReference type="Proteomes" id="UP001153737">
    <property type="component" value="Chromosome 1"/>
</dbReference>
<dbReference type="InterPro" id="IPR013083">
    <property type="entry name" value="Znf_RING/FYVE/PHD"/>
</dbReference>
<keyword evidence="2 4" id="KW-0863">Zinc-finger</keyword>
<evidence type="ECO:0000259" key="6">
    <source>
        <dbReference type="PROSITE" id="PS50016"/>
    </source>
</evidence>
<reference evidence="7" key="2">
    <citation type="submission" date="2022-10" db="EMBL/GenBank/DDBJ databases">
        <authorList>
            <consortium name="ENA_rothamsted_submissions"/>
            <consortium name="culmorum"/>
            <person name="King R."/>
        </authorList>
    </citation>
    <scope>NUCLEOTIDE SEQUENCE</scope>
</reference>
<dbReference type="InterPro" id="IPR004244">
    <property type="entry name" value="Transposase_22"/>
</dbReference>
<dbReference type="EMBL" id="OU896707">
    <property type="protein sequence ID" value="CAG9813257.1"/>
    <property type="molecule type" value="Genomic_DNA"/>
</dbReference>
<dbReference type="InterPro" id="IPR011011">
    <property type="entry name" value="Znf_FYVE_PHD"/>
</dbReference>
<keyword evidence="3" id="KW-0862">Zinc</keyword>
<dbReference type="OrthoDB" id="6775705at2759"/>
<evidence type="ECO:0000256" key="2">
    <source>
        <dbReference type="ARBA" id="ARBA00022771"/>
    </source>
</evidence>
<evidence type="ECO:0000256" key="3">
    <source>
        <dbReference type="ARBA" id="ARBA00022833"/>
    </source>
</evidence>
<sequence>MSEYCSVCVDLGGRPQRGPKFICMVCKKSLHAKCSNLSADAEKILSIPGIPWRCPSCSNSEVASNGNTDGSSNESFNMILKKLDKLDKIEQNITDLKTSHDDVLKFVNFCSDKIDEFTVKMKDFENDFKDIKGAKSQIKNLQDDNNKLMREIGNLQQYSRINNVEISGLPEIKDENLIEIIEKLMQVLGCNINRDSIDGCHRIAHFNLANKKPRNVIVKFSRHQYKDEVLAAIRKRKLIESTDLDPRYIPSSKIYLNEHLTKMNKDLFKNVREYCRGKHFLYYWTRDCKIYVRNTTTSKTTLIQEENDLNKIQT</sequence>
<reference evidence="7" key="1">
    <citation type="submission" date="2022-01" db="EMBL/GenBank/DDBJ databases">
        <authorList>
            <person name="King R."/>
        </authorList>
    </citation>
    <scope>NUCLEOTIDE SEQUENCE</scope>
</reference>
<dbReference type="InterPro" id="IPR019787">
    <property type="entry name" value="Znf_PHD-finger"/>
</dbReference>
<evidence type="ECO:0000313" key="7">
    <source>
        <dbReference type="EMBL" id="CAG9813257.1"/>
    </source>
</evidence>
<evidence type="ECO:0000256" key="1">
    <source>
        <dbReference type="ARBA" id="ARBA00022723"/>
    </source>
</evidence>
<accession>A0A9N9S7Q4</accession>
<keyword evidence="1" id="KW-0479">Metal-binding</keyword>
<organism evidence="7 8">
    <name type="scientific">Phaedon cochleariae</name>
    <name type="common">Mustard beetle</name>
    <dbReference type="NCBI Taxonomy" id="80249"/>
    <lineage>
        <taxon>Eukaryota</taxon>
        <taxon>Metazoa</taxon>
        <taxon>Ecdysozoa</taxon>
        <taxon>Arthropoda</taxon>
        <taxon>Hexapoda</taxon>
        <taxon>Insecta</taxon>
        <taxon>Pterygota</taxon>
        <taxon>Neoptera</taxon>
        <taxon>Endopterygota</taxon>
        <taxon>Coleoptera</taxon>
        <taxon>Polyphaga</taxon>
        <taxon>Cucujiformia</taxon>
        <taxon>Chrysomeloidea</taxon>
        <taxon>Chrysomelidae</taxon>
        <taxon>Chrysomelinae</taxon>
        <taxon>Chrysomelini</taxon>
        <taxon>Phaedon</taxon>
    </lineage>
</organism>
<dbReference type="SUPFAM" id="SSF57903">
    <property type="entry name" value="FYVE/PHD zinc finger"/>
    <property type="match status" value="1"/>
</dbReference>
<dbReference type="PROSITE" id="PS50016">
    <property type="entry name" value="ZF_PHD_2"/>
    <property type="match status" value="1"/>
</dbReference>
<protein>
    <recommendedName>
        <fullName evidence="6">PHD-type domain-containing protein</fullName>
    </recommendedName>
</protein>
<dbReference type="PROSITE" id="PS01359">
    <property type="entry name" value="ZF_PHD_1"/>
    <property type="match status" value="1"/>
</dbReference>
<dbReference type="AlphaFoldDB" id="A0A9N9S7Q4"/>
<dbReference type="Pfam" id="PF25298">
    <property type="entry name" value="Baculo_FP_2nd"/>
    <property type="match status" value="1"/>
</dbReference>
<feature type="domain" description="PHD-type" evidence="6">
    <location>
        <begin position="2"/>
        <end position="60"/>
    </location>
</feature>
<evidence type="ECO:0000256" key="5">
    <source>
        <dbReference type="SAM" id="Coils"/>
    </source>
</evidence>
<dbReference type="Gene3D" id="3.30.70.1820">
    <property type="entry name" value="L1 transposable element, RRM domain"/>
    <property type="match status" value="1"/>
</dbReference>
<proteinExistence type="predicted"/>
<keyword evidence="5" id="KW-0175">Coiled coil</keyword>